<feature type="domain" description="ABC transporter" evidence="43">
    <location>
        <begin position="612"/>
        <end position="846"/>
    </location>
</feature>
<feature type="transmembrane region" description="Helical" evidence="42">
    <location>
        <begin position="97"/>
        <end position="119"/>
    </location>
</feature>
<evidence type="ECO:0000256" key="14">
    <source>
        <dbReference type="ARBA" id="ARBA00022525"/>
    </source>
</evidence>
<evidence type="ECO:0000256" key="36">
    <source>
        <dbReference type="ARBA" id="ARBA00048309"/>
    </source>
</evidence>
<dbReference type="PROSITE" id="PS50893">
    <property type="entry name" value="ABC_TRANSPORTER_2"/>
    <property type="match status" value="1"/>
</dbReference>
<keyword evidence="13" id="KW-1003">Cell membrane</keyword>
<evidence type="ECO:0000256" key="5">
    <source>
        <dbReference type="ARBA" id="ARBA00004414"/>
    </source>
</evidence>
<keyword evidence="27" id="KW-0458">Lysosome</keyword>
<evidence type="ECO:0000256" key="39">
    <source>
        <dbReference type="ARBA" id="ARBA00048636"/>
    </source>
</evidence>
<feature type="transmembrane region" description="Helical" evidence="42">
    <location>
        <begin position="552"/>
        <end position="573"/>
    </location>
</feature>
<dbReference type="InterPro" id="IPR011527">
    <property type="entry name" value="ABC1_TM_dom"/>
</dbReference>
<evidence type="ECO:0000256" key="20">
    <source>
        <dbReference type="ARBA" id="ARBA00022840"/>
    </source>
</evidence>
<comment type="catalytic activity">
    <reaction evidence="38">
        <text>uroporphyrin III(in) + ATP + H2O = uroporphyrin III(out) + ADP + phosphate + H(+)</text>
        <dbReference type="Rhea" id="RHEA:66776"/>
        <dbReference type="ChEBI" id="CHEBI:15377"/>
        <dbReference type="ChEBI" id="CHEBI:15378"/>
        <dbReference type="ChEBI" id="CHEBI:30616"/>
        <dbReference type="ChEBI" id="CHEBI:43474"/>
        <dbReference type="ChEBI" id="CHEBI:167479"/>
        <dbReference type="ChEBI" id="CHEBI:456216"/>
    </reaction>
    <physiologicalReaction direction="left-to-right" evidence="38">
        <dbReference type="Rhea" id="RHEA:66777"/>
    </physiologicalReaction>
</comment>
<dbReference type="InterPro" id="IPR032410">
    <property type="entry name" value="ABCB6_N"/>
</dbReference>
<evidence type="ECO:0000259" key="44">
    <source>
        <dbReference type="PROSITE" id="PS50929"/>
    </source>
</evidence>
<comment type="catalytic activity">
    <reaction evidence="35">
        <text>uroporphyrin I(in) + ATP + H2O = uroporphyrin I(out) + ADP + phosphate + H(+)</text>
        <dbReference type="Rhea" id="RHEA:66772"/>
        <dbReference type="ChEBI" id="CHEBI:15377"/>
        <dbReference type="ChEBI" id="CHEBI:15378"/>
        <dbReference type="ChEBI" id="CHEBI:30616"/>
        <dbReference type="ChEBI" id="CHEBI:43474"/>
        <dbReference type="ChEBI" id="CHEBI:167480"/>
        <dbReference type="ChEBI" id="CHEBI:456216"/>
    </reaction>
    <physiologicalReaction direction="left-to-right" evidence="35">
        <dbReference type="Rhea" id="RHEA:66773"/>
    </physiologicalReaction>
</comment>
<dbReference type="InterPro" id="IPR027417">
    <property type="entry name" value="P-loop_NTPase"/>
</dbReference>
<dbReference type="Gene3D" id="1.20.1560.10">
    <property type="entry name" value="ABC transporter type 1, transmembrane domain"/>
    <property type="match status" value="1"/>
</dbReference>
<protein>
    <recommendedName>
        <fullName evidence="31">ATP-binding cassette sub-family B member 6</fullName>
        <ecNumber evidence="30">7.6.2.5</ecNumber>
    </recommendedName>
    <alternativeName>
        <fullName evidence="32">ABC-type heme transporter ABCB6</fullName>
    </alternativeName>
</protein>
<organism evidence="45 46">
    <name type="scientific">Petrolisthes cinctipes</name>
    <name type="common">Flat porcelain crab</name>
    <dbReference type="NCBI Taxonomy" id="88211"/>
    <lineage>
        <taxon>Eukaryota</taxon>
        <taxon>Metazoa</taxon>
        <taxon>Ecdysozoa</taxon>
        <taxon>Arthropoda</taxon>
        <taxon>Crustacea</taxon>
        <taxon>Multicrustacea</taxon>
        <taxon>Malacostraca</taxon>
        <taxon>Eumalacostraca</taxon>
        <taxon>Eucarida</taxon>
        <taxon>Decapoda</taxon>
        <taxon>Pleocyemata</taxon>
        <taxon>Anomura</taxon>
        <taxon>Galatheoidea</taxon>
        <taxon>Porcellanidae</taxon>
        <taxon>Petrolisthes</taxon>
    </lineage>
</organism>
<comment type="catalytic activity">
    <reaction evidence="33">
        <text>heme b(in) + ATP + H2O = heme b(out) + ADP + phosphate + H(+)</text>
        <dbReference type="Rhea" id="RHEA:19261"/>
        <dbReference type="ChEBI" id="CHEBI:15377"/>
        <dbReference type="ChEBI" id="CHEBI:15378"/>
        <dbReference type="ChEBI" id="CHEBI:30616"/>
        <dbReference type="ChEBI" id="CHEBI:43474"/>
        <dbReference type="ChEBI" id="CHEBI:60344"/>
        <dbReference type="ChEBI" id="CHEBI:456216"/>
        <dbReference type="EC" id="7.6.2.5"/>
    </reaction>
    <physiologicalReaction direction="left-to-right" evidence="33">
        <dbReference type="Rhea" id="RHEA:19262"/>
    </physiologicalReaction>
</comment>
<dbReference type="InterPro" id="IPR003439">
    <property type="entry name" value="ABC_transporter-like_ATP-bd"/>
</dbReference>
<dbReference type="GO" id="GO:0005741">
    <property type="term" value="C:mitochondrial outer membrane"/>
    <property type="evidence" value="ECO:0007669"/>
    <property type="project" value="UniProtKB-SubCell"/>
</dbReference>
<dbReference type="Proteomes" id="UP001286313">
    <property type="component" value="Unassembled WGS sequence"/>
</dbReference>
<dbReference type="GO" id="GO:0031901">
    <property type="term" value="C:early endosome membrane"/>
    <property type="evidence" value="ECO:0007669"/>
    <property type="project" value="UniProtKB-SubCell"/>
</dbReference>
<dbReference type="InterPro" id="IPR003593">
    <property type="entry name" value="AAA+_ATPase"/>
</dbReference>
<dbReference type="GO" id="GO:0016887">
    <property type="term" value="F:ATP hydrolysis activity"/>
    <property type="evidence" value="ECO:0007669"/>
    <property type="project" value="InterPro"/>
</dbReference>
<reference evidence="45" key="1">
    <citation type="submission" date="2023-10" db="EMBL/GenBank/DDBJ databases">
        <title>Genome assemblies of two species of porcelain crab, Petrolisthes cinctipes and Petrolisthes manimaculis (Anomura: Porcellanidae).</title>
        <authorList>
            <person name="Angst P."/>
        </authorList>
    </citation>
    <scope>NUCLEOTIDE SEQUENCE</scope>
    <source>
        <strain evidence="45">PB745_01</strain>
        <tissue evidence="45">Gill</tissue>
    </source>
</reference>
<evidence type="ECO:0000256" key="13">
    <source>
        <dbReference type="ARBA" id="ARBA00022475"/>
    </source>
</evidence>
<dbReference type="FunFam" id="1.20.1560.10:FF:000022">
    <property type="entry name" value="ATP-binding cassette sub-family B member 6, mitochondrial"/>
    <property type="match status" value="1"/>
</dbReference>
<feature type="region of interest" description="Disordered" evidence="41">
    <location>
        <begin position="851"/>
        <end position="884"/>
    </location>
</feature>
<keyword evidence="15 42" id="KW-0812">Transmembrane</keyword>
<evidence type="ECO:0000256" key="21">
    <source>
        <dbReference type="ARBA" id="ARBA00022967"/>
    </source>
</evidence>
<dbReference type="AlphaFoldDB" id="A0AAE1K3F1"/>
<keyword evidence="19" id="KW-0256">Endoplasmic reticulum</keyword>
<feature type="compositionally biased region" description="Polar residues" evidence="41">
    <location>
        <begin position="872"/>
        <end position="884"/>
    </location>
</feature>
<evidence type="ECO:0000256" key="26">
    <source>
        <dbReference type="ARBA" id="ARBA00023157"/>
    </source>
</evidence>
<evidence type="ECO:0000256" key="29">
    <source>
        <dbReference type="ARBA" id="ARBA00024363"/>
    </source>
</evidence>
<evidence type="ECO:0000256" key="25">
    <source>
        <dbReference type="ARBA" id="ARBA00023136"/>
    </source>
</evidence>
<dbReference type="Pfam" id="PF00005">
    <property type="entry name" value="ABC_tran"/>
    <property type="match status" value="1"/>
</dbReference>
<dbReference type="SMART" id="SM00382">
    <property type="entry name" value="AAA"/>
    <property type="match status" value="1"/>
</dbReference>
<evidence type="ECO:0000256" key="27">
    <source>
        <dbReference type="ARBA" id="ARBA00023228"/>
    </source>
</evidence>
<feature type="transmembrane region" description="Helical" evidence="42">
    <location>
        <begin position="432"/>
        <end position="453"/>
    </location>
</feature>
<evidence type="ECO:0000256" key="7">
    <source>
        <dbReference type="ARBA" id="ARBA00004550"/>
    </source>
</evidence>
<evidence type="ECO:0000256" key="28">
    <source>
        <dbReference type="ARBA" id="ARBA00024320"/>
    </source>
</evidence>
<keyword evidence="22 42" id="KW-1133">Transmembrane helix</keyword>
<dbReference type="GO" id="GO:0005789">
    <property type="term" value="C:endoplasmic reticulum membrane"/>
    <property type="evidence" value="ECO:0007669"/>
    <property type="project" value="UniProtKB-SubCell"/>
</dbReference>
<evidence type="ECO:0000256" key="30">
    <source>
        <dbReference type="ARBA" id="ARBA00024385"/>
    </source>
</evidence>
<comment type="catalytic activity">
    <reaction evidence="37">
        <text>pheophorbide a(in) + ATP + H2O = pheophorbide a(out) + ADP + phosphate + H(+)</text>
        <dbReference type="Rhea" id="RHEA:61360"/>
        <dbReference type="ChEBI" id="CHEBI:15377"/>
        <dbReference type="ChEBI" id="CHEBI:15378"/>
        <dbReference type="ChEBI" id="CHEBI:30616"/>
        <dbReference type="ChEBI" id="CHEBI:43474"/>
        <dbReference type="ChEBI" id="CHEBI:58687"/>
        <dbReference type="ChEBI" id="CHEBI:456216"/>
    </reaction>
    <physiologicalReaction direction="left-to-right" evidence="37">
        <dbReference type="Rhea" id="RHEA:61361"/>
    </physiologicalReaction>
</comment>
<accession>A0AAE1K3F1</accession>
<evidence type="ECO:0000256" key="41">
    <source>
        <dbReference type="SAM" id="MobiDB-lite"/>
    </source>
</evidence>
<dbReference type="CDD" id="cd03253">
    <property type="entry name" value="ABCC_ATM1_transporter"/>
    <property type="match status" value="1"/>
</dbReference>
<keyword evidence="17" id="KW-0967">Endosome</keyword>
<feature type="transmembrane region" description="Helical" evidence="42">
    <location>
        <begin position="515"/>
        <end position="540"/>
    </location>
</feature>
<dbReference type="Gene3D" id="3.40.50.300">
    <property type="entry name" value="P-loop containing nucleotide triphosphate hydrolases"/>
    <property type="match status" value="1"/>
</dbReference>
<evidence type="ECO:0000256" key="38">
    <source>
        <dbReference type="ARBA" id="ARBA00048510"/>
    </source>
</evidence>
<dbReference type="GO" id="GO:0005524">
    <property type="term" value="F:ATP binding"/>
    <property type="evidence" value="ECO:0007669"/>
    <property type="project" value="UniProtKB-KW"/>
</dbReference>
<name>A0AAE1K3F1_PETCI</name>
<evidence type="ECO:0000256" key="9">
    <source>
        <dbReference type="ARBA" id="ARBA00004653"/>
    </source>
</evidence>
<evidence type="ECO:0000256" key="40">
    <source>
        <dbReference type="ARBA" id="ARBA00049398"/>
    </source>
</evidence>
<dbReference type="GO" id="GO:0005576">
    <property type="term" value="C:extracellular region"/>
    <property type="evidence" value="ECO:0007669"/>
    <property type="project" value="UniProtKB-SubCell"/>
</dbReference>
<dbReference type="GO" id="GO:0005886">
    <property type="term" value="C:plasma membrane"/>
    <property type="evidence" value="ECO:0007669"/>
    <property type="project" value="UniProtKB-SubCell"/>
</dbReference>
<feature type="transmembrane region" description="Helical" evidence="42">
    <location>
        <begin position="283"/>
        <end position="306"/>
    </location>
</feature>
<dbReference type="GO" id="GO:0015439">
    <property type="term" value="F:ABC-type heme transporter activity"/>
    <property type="evidence" value="ECO:0007669"/>
    <property type="project" value="UniProtKB-EC"/>
</dbReference>
<dbReference type="GO" id="GO:0005765">
    <property type="term" value="C:lysosomal membrane"/>
    <property type="evidence" value="ECO:0007669"/>
    <property type="project" value="UniProtKB-SubCell"/>
</dbReference>
<evidence type="ECO:0000256" key="2">
    <source>
        <dbReference type="ARBA" id="ARBA00004333"/>
    </source>
</evidence>
<evidence type="ECO:0000256" key="31">
    <source>
        <dbReference type="ARBA" id="ARBA00024439"/>
    </source>
</evidence>
<keyword evidence="14" id="KW-0964">Secreted</keyword>
<evidence type="ECO:0000256" key="32">
    <source>
        <dbReference type="ARBA" id="ARBA00031413"/>
    </source>
</evidence>
<keyword evidence="23" id="KW-0333">Golgi apparatus</keyword>
<comment type="similarity">
    <text evidence="29">Belongs to the ABC transporter superfamily. ABCB family. Heavy Metal importer (TC 3.A.1.210) subfamily.</text>
</comment>
<feature type="transmembrane region" description="Helical" evidence="42">
    <location>
        <begin position="125"/>
        <end position="144"/>
    </location>
</feature>
<evidence type="ECO:0000256" key="17">
    <source>
        <dbReference type="ARBA" id="ARBA00022753"/>
    </source>
</evidence>
<sequence length="884" mass="100805">MHPRWRRSNDRLVSLYIRLKVYLQPQITSIMMYCPPNITFSHIWVDHGISHCFLDTVSAVIYSTFLLIFGLGQWVMYRRYATPTDQYLQPKSMLFGIQVVLSLLMVVMVSLRFILQATVIGDHTIYGYMIIYFACNVVCWPLSLRLIFLERHYLLPTVPTRGHGIVLLVFWTLVLVGENLAFLNLRNEDWWFDLSTVTDKLEFSLFVLRYTCGVMLFILGLKAPGISTMRDYVNFGGTINNSEVEDDTQQPNASQGSTWRGAWKKIRTLFPFMWPKKSILLQLNVLLCLGLLVFGRVANVFVPIYYKKIVDGLGGSGGEPRFVWDYVLIYVALKFLQGSGSGLMGFINNIRSLLWISVQQYTSREVQIQLFSHLHNLSLRWHLGRKTGEVLRVMDRGTNSINTLLSYIIFNILPTVVDIVVAVVYFTAAFNYWFGIIVFVTMASYLAMTIAVTEWRTKYRRQMNLAENEQRTRGVDSLLNFETVKYYGAEEYEVNRYQESLLNYQIEEWKSSATLCFLNTIQNIVITGGMLAGSMLAAWMVAGGRGLTVGDYVLFATYIVQLYSPLHFFGTYYRMIQQNFVDMENMFDLLDEKKEVLDKEDAQALVVPQGKIEFKDVNFHYSPERPILKNVSFTVKPGQTLAIVGPTGSGKSTIMRLLFRFYDIVGGKIFIDDTDVQDFTQTSLRQAMGVVPQDTVLFNDTIFYNIHYGRVTATDQEVREAAQHADIHEKILTFPDQYDSKVGERGLKLSGGEKQRVAIARTILKNPAFILLDEATSALDTQTERNIQTALQRVCLDRTVVMVAHRLSTIIHADTIVVLRDGIIVERGRHEDLVSAGGEYCRMWQQQLEANNNASSSQAGNETQEGDPNPNPMVTQVEGNTVKV</sequence>
<comment type="subunit">
    <text evidence="11">Homodimer.</text>
</comment>
<evidence type="ECO:0000256" key="4">
    <source>
        <dbReference type="ARBA" id="ARBA00004374"/>
    </source>
</evidence>
<keyword evidence="21" id="KW-1278">Translocase</keyword>
<keyword evidence="24" id="KW-0496">Mitochondrion</keyword>
<dbReference type="Pfam" id="PF16185">
    <property type="entry name" value="MTABC_N"/>
    <property type="match status" value="1"/>
</dbReference>
<evidence type="ECO:0000256" key="35">
    <source>
        <dbReference type="ARBA" id="ARBA00047789"/>
    </source>
</evidence>
<keyword evidence="20" id="KW-0067">ATP-binding</keyword>
<dbReference type="EMBL" id="JAWQEG010003787">
    <property type="protein sequence ID" value="KAK3864471.1"/>
    <property type="molecule type" value="Genomic_DNA"/>
</dbReference>
<evidence type="ECO:0000256" key="34">
    <source>
        <dbReference type="ARBA" id="ARBA00047753"/>
    </source>
</evidence>
<comment type="subcellular location">
    <subcellularLocation>
        <location evidence="8">Cell membrane</location>
        <topology evidence="8">Multi-pass membrane protein</topology>
    </subcellularLocation>
    <subcellularLocation>
        <location evidence="1">Early endosome membrane</location>
    </subcellularLocation>
    <subcellularLocation>
        <location evidence="6">Endoplasmic reticulum membrane</location>
        <topology evidence="6">Multi-pass membrane protein</topology>
    </subcellularLocation>
    <subcellularLocation>
        <location evidence="3">Endosome membrane</location>
        <topology evidence="3">Multi-pass membrane protein</topology>
    </subcellularLocation>
    <subcellularLocation>
        <location evidence="2">Endosome</location>
        <location evidence="2">Multivesicular body membrane</location>
    </subcellularLocation>
    <subcellularLocation>
        <location evidence="9">Golgi apparatus membrane</location>
        <topology evidence="9">Multi-pass membrane protein</topology>
    </subcellularLocation>
    <subcellularLocation>
        <location evidence="5">Late endosome membrane</location>
    </subcellularLocation>
    <subcellularLocation>
        <location evidence="10">Lysosome membrane</location>
    </subcellularLocation>
    <subcellularLocation>
        <location evidence="28">Melanosome membrane</location>
    </subcellularLocation>
    <subcellularLocation>
        <location evidence="4">Mitochondrion outer membrane</location>
        <topology evidence="4">Multi-pass membrane protein</topology>
    </subcellularLocation>
    <subcellularLocation>
        <location evidence="7">Secreted</location>
        <location evidence="7">Extracellular exosome</location>
    </subcellularLocation>
</comment>
<evidence type="ECO:0000256" key="15">
    <source>
        <dbReference type="ARBA" id="ARBA00022692"/>
    </source>
</evidence>
<dbReference type="GO" id="GO:0000139">
    <property type="term" value="C:Golgi membrane"/>
    <property type="evidence" value="ECO:0007669"/>
    <property type="project" value="UniProtKB-SubCell"/>
</dbReference>
<evidence type="ECO:0000256" key="16">
    <source>
        <dbReference type="ARBA" id="ARBA00022741"/>
    </source>
</evidence>
<dbReference type="SUPFAM" id="SSF90123">
    <property type="entry name" value="ABC transporter transmembrane region"/>
    <property type="match status" value="1"/>
</dbReference>
<dbReference type="Pfam" id="PF00664">
    <property type="entry name" value="ABC_membrane"/>
    <property type="match status" value="1"/>
</dbReference>
<evidence type="ECO:0000256" key="23">
    <source>
        <dbReference type="ARBA" id="ARBA00023034"/>
    </source>
</evidence>
<comment type="catalytic activity">
    <reaction evidence="40">
        <text>coproporphyrin I(in) + ATP + H2O = coproporphyrin I(out) + ADP + phosphate + H(+)</text>
        <dbReference type="Rhea" id="RHEA:66768"/>
        <dbReference type="ChEBI" id="CHEBI:15377"/>
        <dbReference type="ChEBI" id="CHEBI:15378"/>
        <dbReference type="ChEBI" id="CHEBI:30616"/>
        <dbReference type="ChEBI" id="CHEBI:43474"/>
        <dbReference type="ChEBI" id="CHEBI:167478"/>
        <dbReference type="ChEBI" id="CHEBI:456216"/>
    </reaction>
    <physiologicalReaction direction="left-to-right" evidence="40">
        <dbReference type="Rhea" id="RHEA:66769"/>
    </physiologicalReaction>
</comment>
<evidence type="ECO:0000256" key="42">
    <source>
        <dbReference type="SAM" id="Phobius"/>
    </source>
</evidence>
<dbReference type="PROSITE" id="PS50929">
    <property type="entry name" value="ABC_TM1F"/>
    <property type="match status" value="1"/>
</dbReference>
<evidence type="ECO:0000256" key="33">
    <source>
        <dbReference type="ARBA" id="ARBA00047649"/>
    </source>
</evidence>
<feature type="transmembrane region" description="Helical" evidence="42">
    <location>
        <begin position="165"/>
        <end position="183"/>
    </location>
</feature>
<dbReference type="GO" id="GO:0020037">
    <property type="term" value="F:heme binding"/>
    <property type="evidence" value="ECO:0007669"/>
    <property type="project" value="TreeGrafter"/>
</dbReference>
<evidence type="ECO:0000313" key="46">
    <source>
        <dbReference type="Proteomes" id="UP001286313"/>
    </source>
</evidence>
<evidence type="ECO:0000256" key="10">
    <source>
        <dbReference type="ARBA" id="ARBA00004656"/>
    </source>
</evidence>
<dbReference type="GO" id="GO:0032585">
    <property type="term" value="C:multivesicular body membrane"/>
    <property type="evidence" value="ECO:0007669"/>
    <property type="project" value="UniProtKB-SubCell"/>
</dbReference>
<gene>
    <name evidence="45" type="ORF">Pcinc_029850</name>
</gene>
<keyword evidence="12" id="KW-0813">Transport</keyword>
<dbReference type="FunFam" id="3.40.50.300:FF:000186">
    <property type="entry name" value="ATP-binding cassette sub-family B member 7, mitochondrial"/>
    <property type="match status" value="1"/>
</dbReference>
<evidence type="ECO:0000256" key="12">
    <source>
        <dbReference type="ARBA" id="ARBA00022448"/>
    </source>
</evidence>
<evidence type="ECO:0000256" key="19">
    <source>
        <dbReference type="ARBA" id="ARBA00022824"/>
    </source>
</evidence>
<evidence type="ECO:0000313" key="45">
    <source>
        <dbReference type="EMBL" id="KAK3864471.1"/>
    </source>
</evidence>
<dbReference type="EC" id="7.6.2.5" evidence="30"/>
<dbReference type="InterPro" id="IPR039421">
    <property type="entry name" value="Type_1_exporter"/>
</dbReference>
<dbReference type="InterPro" id="IPR017871">
    <property type="entry name" value="ABC_transporter-like_CS"/>
</dbReference>
<feature type="transmembrane region" description="Helical" evidence="42">
    <location>
        <begin position="404"/>
        <end position="426"/>
    </location>
</feature>
<evidence type="ECO:0000256" key="24">
    <source>
        <dbReference type="ARBA" id="ARBA00023128"/>
    </source>
</evidence>
<comment type="catalytic activity">
    <reaction evidence="34">
        <text>coproporphyrinogen III(in) + ATP + H2O = coproporphyrinogen III(out) + ADP + phosphate + H(+)</text>
        <dbReference type="Rhea" id="RHEA:66680"/>
        <dbReference type="ChEBI" id="CHEBI:15377"/>
        <dbReference type="ChEBI" id="CHEBI:15378"/>
        <dbReference type="ChEBI" id="CHEBI:30616"/>
        <dbReference type="ChEBI" id="CHEBI:43474"/>
        <dbReference type="ChEBI" id="CHEBI:57309"/>
        <dbReference type="ChEBI" id="CHEBI:456216"/>
    </reaction>
    <physiologicalReaction direction="left-to-right" evidence="34">
        <dbReference type="Rhea" id="RHEA:66681"/>
    </physiologicalReaction>
</comment>
<evidence type="ECO:0000256" key="8">
    <source>
        <dbReference type="ARBA" id="ARBA00004651"/>
    </source>
</evidence>
<comment type="caution">
    <text evidence="45">The sequence shown here is derived from an EMBL/GenBank/DDBJ whole genome shotgun (WGS) entry which is preliminary data.</text>
</comment>
<dbReference type="PANTHER" id="PTHR24221">
    <property type="entry name" value="ATP-BINDING CASSETTE SUB-FAMILY B"/>
    <property type="match status" value="1"/>
</dbReference>
<feature type="domain" description="ABC transmembrane type-1" evidence="44">
    <location>
        <begin position="286"/>
        <end position="578"/>
    </location>
</feature>
<dbReference type="CDD" id="cd18581">
    <property type="entry name" value="ABC_6TM_ABCB6"/>
    <property type="match status" value="1"/>
</dbReference>
<dbReference type="PROSITE" id="PS00211">
    <property type="entry name" value="ABC_TRANSPORTER_1"/>
    <property type="match status" value="1"/>
</dbReference>
<evidence type="ECO:0000256" key="22">
    <source>
        <dbReference type="ARBA" id="ARBA00022989"/>
    </source>
</evidence>
<keyword evidence="25 42" id="KW-0472">Membrane</keyword>
<feature type="transmembrane region" description="Helical" evidence="42">
    <location>
        <begin position="203"/>
        <end position="221"/>
    </location>
</feature>
<proteinExistence type="inferred from homology"/>
<evidence type="ECO:0000259" key="43">
    <source>
        <dbReference type="PROSITE" id="PS50893"/>
    </source>
</evidence>
<evidence type="ECO:0000256" key="3">
    <source>
        <dbReference type="ARBA" id="ARBA00004337"/>
    </source>
</evidence>
<comment type="catalytic activity">
    <reaction evidence="39">
        <text>coproporphyrin III(in) + ATP + H2O = coproporphyrin III(out) + ADP + phosphate + H(+)</text>
        <dbReference type="Rhea" id="RHEA:66664"/>
        <dbReference type="ChEBI" id="CHEBI:15377"/>
        <dbReference type="ChEBI" id="CHEBI:15378"/>
        <dbReference type="ChEBI" id="CHEBI:30616"/>
        <dbReference type="ChEBI" id="CHEBI:43474"/>
        <dbReference type="ChEBI" id="CHEBI:131725"/>
        <dbReference type="ChEBI" id="CHEBI:456216"/>
    </reaction>
    <physiologicalReaction direction="left-to-right" evidence="39">
        <dbReference type="Rhea" id="RHEA:66665"/>
    </physiologicalReaction>
</comment>
<evidence type="ECO:0000256" key="6">
    <source>
        <dbReference type="ARBA" id="ARBA00004477"/>
    </source>
</evidence>
<evidence type="ECO:0000256" key="11">
    <source>
        <dbReference type="ARBA" id="ARBA00011738"/>
    </source>
</evidence>
<evidence type="ECO:0000256" key="1">
    <source>
        <dbReference type="ARBA" id="ARBA00004146"/>
    </source>
</evidence>
<dbReference type="InterPro" id="IPR036640">
    <property type="entry name" value="ABC1_TM_sf"/>
</dbReference>
<dbReference type="SUPFAM" id="SSF52540">
    <property type="entry name" value="P-loop containing nucleoside triphosphate hydrolases"/>
    <property type="match status" value="1"/>
</dbReference>
<comment type="catalytic activity">
    <reaction evidence="36">
        <text>protoporphyrin IX(in) + ATP + H2O = protoporphyrin IX(out) + ADP + phosphate + H(+)</text>
        <dbReference type="Rhea" id="RHEA:61336"/>
        <dbReference type="ChEBI" id="CHEBI:15377"/>
        <dbReference type="ChEBI" id="CHEBI:15378"/>
        <dbReference type="ChEBI" id="CHEBI:30616"/>
        <dbReference type="ChEBI" id="CHEBI:43474"/>
        <dbReference type="ChEBI" id="CHEBI:57306"/>
        <dbReference type="ChEBI" id="CHEBI:456216"/>
    </reaction>
    <physiologicalReaction direction="left-to-right" evidence="36">
        <dbReference type="Rhea" id="RHEA:61337"/>
    </physiologicalReaction>
</comment>
<feature type="transmembrane region" description="Helical" evidence="42">
    <location>
        <begin position="57"/>
        <end position="77"/>
    </location>
</feature>
<keyword evidence="16" id="KW-0547">Nucleotide-binding</keyword>
<keyword evidence="18" id="KW-1000">Mitochondrion outer membrane</keyword>
<evidence type="ECO:0000256" key="18">
    <source>
        <dbReference type="ARBA" id="ARBA00022787"/>
    </source>
</evidence>
<dbReference type="PANTHER" id="PTHR24221:SF654">
    <property type="entry name" value="ATP-BINDING CASSETTE SUB-FAMILY B MEMBER 6"/>
    <property type="match status" value="1"/>
</dbReference>
<keyword evidence="26" id="KW-1015">Disulfide bond</keyword>
<keyword evidence="46" id="KW-1185">Reference proteome</keyword>
<evidence type="ECO:0000256" key="37">
    <source>
        <dbReference type="ARBA" id="ARBA00048455"/>
    </source>
</evidence>